<organism evidence="1 2">
    <name type="scientific">Geobacter benzoatilyticus</name>
    <dbReference type="NCBI Taxonomy" id="2815309"/>
    <lineage>
        <taxon>Bacteria</taxon>
        <taxon>Pseudomonadati</taxon>
        <taxon>Thermodesulfobacteriota</taxon>
        <taxon>Desulfuromonadia</taxon>
        <taxon>Geobacterales</taxon>
        <taxon>Geobacteraceae</taxon>
        <taxon>Geobacter</taxon>
    </lineage>
</organism>
<keyword evidence="2" id="KW-1185">Reference proteome</keyword>
<dbReference type="PROSITE" id="PS51257">
    <property type="entry name" value="PROKAR_LIPOPROTEIN"/>
    <property type="match status" value="1"/>
</dbReference>
<dbReference type="RefSeq" id="WP_207162025.1">
    <property type="nucleotide sequence ID" value="NZ_CP071382.1"/>
</dbReference>
<protein>
    <recommendedName>
        <fullName evidence="3">Lipoprotein</fullName>
    </recommendedName>
</protein>
<evidence type="ECO:0000313" key="2">
    <source>
        <dbReference type="Proteomes" id="UP000663651"/>
    </source>
</evidence>
<accession>A0ABX7PZZ1</accession>
<dbReference type="Proteomes" id="UP000663651">
    <property type="component" value="Chromosome"/>
</dbReference>
<name>A0ABX7PZZ1_9BACT</name>
<gene>
    <name evidence="1" type="ORF">JZM60_09340</name>
</gene>
<proteinExistence type="predicted"/>
<reference evidence="1 2" key="1">
    <citation type="submission" date="2021-03" db="EMBL/GenBank/DDBJ databases">
        <title>Geobacter metallireducens gen. nov. sp. nov., a microorganism capable of coupling the complete oxidation of organic compounds to the reduction of iron and other metals.</title>
        <authorList>
            <person name="Li Y."/>
        </authorList>
    </citation>
    <scope>NUCLEOTIDE SEQUENCE [LARGE SCALE GENOMIC DNA]</scope>
    <source>
        <strain evidence="1 2">Jerry-YX</strain>
    </source>
</reference>
<evidence type="ECO:0000313" key="1">
    <source>
        <dbReference type="EMBL" id="QSV44380.1"/>
    </source>
</evidence>
<evidence type="ECO:0008006" key="3">
    <source>
        <dbReference type="Google" id="ProtNLM"/>
    </source>
</evidence>
<dbReference type="EMBL" id="CP071382">
    <property type="protein sequence ID" value="QSV44380.1"/>
    <property type="molecule type" value="Genomic_DNA"/>
</dbReference>
<sequence length="132" mass="14116">MSRFAISPGAASTKTGRLIRLMAASALLTASCATLSPNTATDPNRLPPILAQDEIIQPYTKLGTVEVSRERLGHIDDLKNESDEWAYDALGAEAAKMGADAVILPEVRAEKGTYLFIPSTSIKAKGIAIRFN</sequence>